<dbReference type="KEGG" id="bteq:G4P54_13575"/>
<reference evidence="2 3" key="1">
    <citation type="submission" date="2020-02" db="EMBL/GenBank/DDBJ databases">
        <title>Genome sequencing, annotation and comparative genomic analysis of Bacillus tequilensis EA-CB0015, an effective biological control agent against Pseudocercospora fijiensis in banana plants.</title>
        <authorList>
            <person name="Cuellar-Gaviria T.Z."/>
            <person name="Ju K.-S."/>
            <person name="Villegas-Escobar V."/>
        </authorList>
    </citation>
    <scope>NUCLEOTIDE SEQUENCE [LARGE SCALE GENOMIC DNA]</scope>
    <source>
        <strain evidence="2 3">EA-CB0015</strain>
    </source>
</reference>
<keyword evidence="3" id="KW-1185">Reference proteome</keyword>
<sequence>MAKIINYSILGIFTILTVGSLSYIAYTGKDLIFAKYLTSLTAKFSLWYSVLQAQRAAREKEVKVIISLYSTSYGVGFSIKNNSNIDLLNLTLNLSKPLFFDEENIELSVENRDIHKGKEDSWILSDSNQISSTDKVSYILYFNDEKGVRKKIKGRVVNRLR</sequence>
<dbReference type="AlphaFoldDB" id="A0A6H0WN79"/>
<dbReference type="Proteomes" id="UP000501914">
    <property type="component" value="Chromosome"/>
</dbReference>
<name>A0A6H0WN79_9BACI</name>
<organism evidence="2 3">
    <name type="scientific">Bacillus tequilensis</name>
    <dbReference type="NCBI Taxonomy" id="227866"/>
    <lineage>
        <taxon>Bacteria</taxon>
        <taxon>Bacillati</taxon>
        <taxon>Bacillota</taxon>
        <taxon>Bacilli</taxon>
        <taxon>Bacillales</taxon>
        <taxon>Bacillaceae</taxon>
        <taxon>Bacillus</taxon>
    </lineage>
</organism>
<evidence type="ECO:0000256" key="1">
    <source>
        <dbReference type="SAM" id="Phobius"/>
    </source>
</evidence>
<dbReference type="RefSeq" id="WP_167872932.1">
    <property type="nucleotide sequence ID" value="NZ_CP048852.1"/>
</dbReference>
<evidence type="ECO:0000313" key="3">
    <source>
        <dbReference type="Proteomes" id="UP000501914"/>
    </source>
</evidence>
<dbReference type="Gene3D" id="2.60.40.2140">
    <property type="entry name" value="Beta-1,3-glucan-recognition protein, N-terminal domain"/>
    <property type="match status" value="1"/>
</dbReference>
<feature type="transmembrane region" description="Helical" evidence="1">
    <location>
        <begin position="7"/>
        <end position="26"/>
    </location>
</feature>
<keyword evidence="1" id="KW-0812">Transmembrane</keyword>
<keyword evidence="1" id="KW-1133">Transmembrane helix</keyword>
<protein>
    <submittedName>
        <fullName evidence="2">Uncharacterized protein</fullName>
    </submittedName>
</protein>
<dbReference type="EMBL" id="CP048852">
    <property type="protein sequence ID" value="QIW80753.1"/>
    <property type="molecule type" value="Genomic_DNA"/>
</dbReference>
<accession>A0A6H0WN79</accession>
<proteinExistence type="predicted"/>
<evidence type="ECO:0000313" key="2">
    <source>
        <dbReference type="EMBL" id="QIW80753.1"/>
    </source>
</evidence>
<keyword evidence="1" id="KW-0472">Membrane</keyword>
<gene>
    <name evidence="2" type="ORF">G4P54_13575</name>
</gene>
<dbReference type="InterPro" id="IPR043030">
    <property type="entry name" value="BGBP_N_sf"/>
</dbReference>